<evidence type="ECO:0000313" key="2">
    <source>
        <dbReference type="Proteomes" id="UP000238413"/>
    </source>
</evidence>
<proteinExistence type="predicted"/>
<dbReference type="Proteomes" id="UP000238413">
    <property type="component" value="Chromosome"/>
</dbReference>
<organism evidence="1 2">
    <name type="scientific">Streptomyces dengpaensis</name>
    <dbReference type="NCBI Taxonomy" id="2049881"/>
    <lineage>
        <taxon>Bacteria</taxon>
        <taxon>Bacillati</taxon>
        <taxon>Actinomycetota</taxon>
        <taxon>Actinomycetes</taxon>
        <taxon>Kitasatosporales</taxon>
        <taxon>Streptomycetaceae</taxon>
        <taxon>Streptomyces</taxon>
    </lineage>
</organism>
<reference evidence="1 2" key="1">
    <citation type="submission" date="2018-02" db="EMBL/GenBank/DDBJ databases">
        <title>Complete genome sequence of Streptomyces dengpaensis, the producer of angucyclines.</title>
        <authorList>
            <person name="Yumei L."/>
        </authorList>
    </citation>
    <scope>NUCLEOTIDE SEQUENCE [LARGE SCALE GENOMIC DNA]</scope>
    <source>
        <strain evidence="1 2">XZHG99</strain>
    </source>
</reference>
<gene>
    <name evidence="1" type="ORF">C4B68_08955</name>
</gene>
<dbReference type="EMBL" id="CP026652">
    <property type="protein sequence ID" value="AVH61068.1"/>
    <property type="molecule type" value="Genomic_DNA"/>
</dbReference>
<name>A0ABM6T214_9ACTN</name>
<evidence type="ECO:0000313" key="1">
    <source>
        <dbReference type="EMBL" id="AVH61068.1"/>
    </source>
</evidence>
<accession>A0ABM6T214</accession>
<protein>
    <submittedName>
        <fullName evidence="1">Uncharacterized protein</fullName>
    </submittedName>
</protein>
<sequence>MSRALHVCRACDGLSTDPADGVIVMHELGNSGPGWTVWAHREHADDVELIDPVLLQIMTRIWVAQAAAQ</sequence>
<keyword evidence="2" id="KW-1185">Reference proteome</keyword>